<dbReference type="PROSITE" id="PS00758">
    <property type="entry name" value="ARGE_DAPE_CPG2_1"/>
    <property type="match status" value="1"/>
</dbReference>
<keyword evidence="2 8" id="KW-0028">Amino-acid biosynthesis</keyword>
<dbReference type="OrthoDB" id="133929at2157"/>
<evidence type="ECO:0000256" key="7">
    <source>
        <dbReference type="ARBA" id="ARBA00023285"/>
    </source>
</evidence>
<dbReference type="Pfam" id="PF07687">
    <property type="entry name" value="M20_dimer"/>
    <property type="match status" value="1"/>
</dbReference>
<sequence>MRRMLEELMLELLKAYSPSGNEAEAIKRYVDVVSRWWNGDIVVDDAGNALLNYGRGEKWVLLAGHIDTVPGELPVEYDGTIFRGRGAVDAKGPLVSMTIGSIEAIKHLDEEECRITIAALVDEERGSSGAKRLMRDARPTAIIVGEPSNFNIIIGYRGSMKLEIKCHGSGGHSSTPQSGTSAIDKLIESLLEVKKRVLSVPGSSIVVNYIEGGLPFSLIPKEARALVDIRIPLGWSTEAFGEIVKSCMPDCTYSIVDETPPVRVRIDTPIARSLARSMIRNGLKPSPVIKLGTSDMNLLIRITENIVGFGPGRSELSHTDREEISIAELELGARIYRDTVREFLS</sequence>
<feature type="binding site" evidence="8">
    <location>
        <position position="124"/>
    </location>
    <ligand>
        <name>Zn(2+)</name>
        <dbReference type="ChEBI" id="CHEBI:29105"/>
        <label>2</label>
    </ligand>
</feature>
<dbReference type="SUPFAM" id="SSF53187">
    <property type="entry name" value="Zn-dependent exopeptidases"/>
    <property type="match status" value="1"/>
</dbReference>
<dbReference type="GO" id="GO:0050897">
    <property type="term" value="F:cobalt ion binding"/>
    <property type="evidence" value="ECO:0007669"/>
    <property type="project" value="UniProtKB-UniRule"/>
</dbReference>
<keyword evidence="4 8" id="KW-0378">Hydrolase</keyword>
<feature type="binding site" evidence="8">
    <location>
        <position position="65"/>
    </location>
    <ligand>
        <name>Zn(2+)</name>
        <dbReference type="ChEBI" id="CHEBI:29105"/>
        <label>1</label>
    </ligand>
</feature>
<evidence type="ECO:0000256" key="1">
    <source>
        <dbReference type="ARBA" id="ARBA00022490"/>
    </source>
</evidence>
<dbReference type="PANTHER" id="PTHR43808:SF28">
    <property type="entry name" value="[LYSW]-LYSINE_[LYSW]-ORNITHINE HYDROLASE"/>
    <property type="match status" value="1"/>
</dbReference>
<dbReference type="NCBIfam" id="NF001747">
    <property type="entry name" value="PRK00466.1"/>
    <property type="match status" value="1"/>
</dbReference>
<dbReference type="PANTHER" id="PTHR43808">
    <property type="entry name" value="ACETYLORNITHINE DEACETYLASE"/>
    <property type="match status" value="1"/>
</dbReference>
<protein>
    <recommendedName>
        <fullName evidence="8">Putative [LysW]-lysine/[LysW]-ornithine hydrolase</fullName>
        <ecNumber evidence="8">3.5.1.130</ecNumber>
        <ecNumber evidence="8">3.5.1.132</ecNumber>
    </recommendedName>
</protein>
<dbReference type="InterPro" id="IPR010175">
    <property type="entry name" value="LysK"/>
</dbReference>
<proteinExistence type="inferred from homology"/>
<dbReference type="UniPathway" id="UPA00033">
    <property type="reaction ID" value="UER00039"/>
</dbReference>
<dbReference type="HAMAP" id="MF_01120">
    <property type="entry name" value="LysK"/>
    <property type="match status" value="1"/>
</dbReference>
<evidence type="ECO:0000256" key="4">
    <source>
        <dbReference type="ARBA" id="ARBA00022801"/>
    </source>
</evidence>
<dbReference type="UniPathway" id="UPA00068"/>
<dbReference type="GO" id="GO:0016811">
    <property type="term" value="F:hydrolase activity, acting on carbon-nitrogen (but not peptide) bonds, in linear amides"/>
    <property type="evidence" value="ECO:0007669"/>
    <property type="project" value="UniProtKB-UniRule"/>
</dbReference>
<comment type="function">
    <text evidence="8">Catalyzes the release of L-lysine from [LysW]-gamma-L-lysine and the release of L-ornithine from [LysW]-L-ornithine.</text>
</comment>
<evidence type="ECO:0000256" key="8">
    <source>
        <dbReference type="HAMAP-Rule" id="MF_01120"/>
    </source>
</evidence>
<dbReference type="GO" id="GO:0042450">
    <property type="term" value="P:L-arginine biosynthetic process via ornithine"/>
    <property type="evidence" value="ECO:0007669"/>
    <property type="project" value="UniProtKB-UniRule"/>
</dbReference>
<dbReference type="Pfam" id="PF01546">
    <property type="entry name" value="Peptidase_M20"/>
    <property type="match status" value="1"/>
</dbReference>
<feature type="binding site" evidence="8">
    <location>
        <position position="318"/>
    </location>
    <ligand>
        <name>Zn(2+)</name>
        <dbReference type="ChEBI" id="CHEBI:29105"/>
        <label>2</label>
    </ligand>
</feature>
<name>A0A3R9RB43_9CREN</name>
<evidence type="ECO:0000313" key="10">
    <source>
        <dbReference type="EMBL" id="RSN79074.1"/>
    </source>
</evidence>
<dbReference type="SUPFAM" id="SSF55031">
    <property type="entry name" value="Bacterial exopeptidase dimerisation domain"/>
    <property type="match status" value="1"/>
</dbReference>
<feature type="active site" description="Proton acceptor" evidence="8">
    <location>
        <position position="123"/>
    </location>
</feature>
<evidence type="ECO:0000313" key="13">
    <source>
        <dbReference type="Proteomes" id="UP000316217"/>
    </source>
</evidence>
<gene>
    <name evidence="8" type="primary">lysK</name>
    <name evidence="10" type="ORF">D6D85_00115</name>
    <name evidence="11" type="ORF">EF810_05800</name>
</gene>
<keyword evidence="7 8" id="KW-0170">Cobalt</keyword>
<reference evidence="10 12" key="1">
    <citation type="submission" date="2018-10" db="EMBL/GenBank/DDBJ databases">
        <title>Co-occurring genomic capacity for anaerobic methane metabolism and dissimilatory sulfite reduction discovered in the Korarchaeota.</title>
        <authorList>
            <person name="Mckay L.J."/>
            <person name="Dlakic M."/>
            <person name="Fields M.W."/>
            <person name="Delmont T.O."/>
            <person name="Eren A.M."/>
            <person name="Jay Z.J."/>
            <person name="Klingelsmith K.B."/>
            <person name="Rusch D.B."/>
            <person name="Inskeep W.P."/>
        </authorList>
    </citation>
    <scope>NUCLEOTIDE SEQUENCE [LARGE SCALE GENOMIC DNA]</scope>
    <source>
        <strain evidence="10 12">MDKW</strain>
    </source>
</reference>
<comment type="pathway">
    <text evidence="8">Amino-acid biosynthesis; L-arginine biosynthesis.</text>
</comment>
<feature type="active site" evidence="8">
    <location>
        <position position="67"/>
    </location>
</feature>
<accession>A0A3R9RB43</accession>
<feature type="binding site" evidence="8">
    <location>
        <position position="89"/>
    </location>
    <ligand>
        <name>Zn(2+)</name>
        <dbReference type="ChEBI" id="CHEBI:29105"/>
        <label>2</label>
    </ligand>
</feature>
<evidence type="ECO:0000313" key="12">
    <source>
        <dbReference type="Proteomes" id="UP000277582"/>
    </source>
</evidence>
<keyword evidence="1 8" id="KW-0963">Cytoplasm</keyword>
<dbReference type="InterPro" id="IPR050072">
    <property type="entry name" value="Peptidase_M20A"/>
</dbReference>
<dbReference type="Proteomes" id="UP000316217">
    <property type="component" value="Unassembled WGS sequence"/>
</dbReference>
<dbReference type="EMBL" id="RXII01000088">
    <property type="protein sequence ID" value="RZN60485.1"/>
    <property type="molecule type" value="Genomic_DNA"/>
</dbReference>
<dbReference type="InterPro" id="IPR011650">
    <property type="entry name" value="Peptidase_M20_dimer"/>
</dbReference>
<comment type="similarity">
    <text evidence="8">Belongs to the peptidase M20A family. LysK subfamily.</text>
</comment>
<keyword evidence="5 8" id="KW-0862">Zinc</keyword>
<comment type="subcellular location">
    <subcellularLocation>
        <location evidence="8">Cytoplasm</location>
    </subcellularLocation>
</comment>
<dbReference type="Gene3D" id="3.40.630.10">
    <property type="entry name" value="Zn peptidases"/>
    <property type="match status" value="1"/>
</dbReference>
<comment type="pathway">
    <text evidence="8">Amino-acid biosynthesis; L-lysine biosynthesis via AAA pathway; L-lysine from L-alpha-aminoadipate (Thermus route): step 5/5.</text>
</comment>
<comment type="cofactor">
    <cofactor evidence="8">
        <name>Zn(2+)</name>
        <dbReference type="ChEBI" id="CHEBI:29105"/>
    </cofactor>
    <cofactor evidence="8">
        <name>Co(2+)</name>
        <dbReference type="ChEBI" id="CHEBI:48828"/>
    </cofactor>
    <text evidence="8">Binds 2 Zn(2+) or Co(2+) ions per subunit.</text>
</comment>
<dbReference type="InterPro" id="IPR002933">
    <property type="entry name" value="Peptidase_M20"/>
</dbReference>
<dbReference type="InterPro" id="IPR001261">
    <property type="entry name" value="ArgE/DapE_CS"/>
</dbReference>
<comment type="catalytic activity">
    <reaction evidence="8">
        <text>[amino-group carrier protein]-C-terminal-gamma-(L-lysyl)-L-glutamate + H2O = [amino-group carrier protein]-C-terminal-L-glutamate + L-lysine</text>
        <dbReference type="Rhea" id="RHEA:48684"/>
        <dbReference type="Rhea" id="RHEA-COMP:9693"/>
        <dbReference type="Rhea" id="RHEA-COMP:9715"/>
        <dbReference type="ChEBI" id="CHEBI:15377"/>
        <dbReference type="ChEBI" id="CHEBI:32551"/>
        <dbReference type="ChEBI" id="CHEBI:78525"/>
        <dbReference type="ChEBI" id="CHEBI:78526"/>
        <dbReference type="EC" id="3.5.1.130"/>
    </reaction>
</comment>
<reference evidence="11 13" key="2">
    <citation type="journal article" date="2019" name="Nat. Microbiol.">
        <title>Wide diversity of methane and short-chain alkane metabolisms in uncultured archaea.</title>
        <authorList>
            <person name="Borrel G."/>
            <person name="Adam P.S."/>
            <person name="McKay L.J."/>
            <person name="Chen L.X."/>
            <person name="Sierra-Garcia I.N."/>
            <person name="Sieber C.M."/>
            <person name="Letourneur Q."/>
            <person name="Ghozlane A."/>
            <person name="Andersen G.L."/>
            <person name="Li W.J."/>
            <person name="Hallam S.J."/>
            <person name="Muyzer G."/>
            <person name="de Oliveira V.M."/>
            <person name="Inskeep W.P."/>
            <person name="Banfield J.F."/>
            <person name="Gribaldo S."/>
        </authorList>
    </citation>
    <scope>NUCLEOTIDE SEQUENCE [LARGE SCALE GENOMIC DNA]</scope>
    <source>
        <strain evidence="11">NM4</strain>
    </source>
</reference>
<feature type="binding site" evidence="8">
    <location>
        <position position="89"/>
    </location>
    <ligand>
        <name>Zn(2+)</name>
        <dbReference type="ChEBI" id="CHEBI:29105"/>
        <label>1</label>
    </ligand>
</feature>
<keyword evidence="12" id="KW-1185">Reference proteome</keyword>
<dbReference type="Gene3D" id="3.30.70.360">
    <property type="match status" value="1"/>
</dbReference>
<dbReference type="EC" id="3.5.1.130" evidence="8"/>
<dbReference type="Proteomes" id="UP000277582">
    <property type="component" value="Unassembled WGS sequence"/>
</dbReference>
<evidence type="ECO:0000256" key="3">
    <source>
        <dbReference type="ARBA" id="ARBA00022723"/>
    </source>
</evidence>
<keyword evidence="3 8" id="KW-0479">Metal-binding</keyword>
<dbReference type="GO" id="GO:0008270">
    <property type="term" value="F:zinc ion binding"/>
    <property type="evidence" value="ECO:0007669"/>
    <property type="project" value="UniProtKB-UniRule"/>
</dbReference>
<keyword evidence="6 8" id="KW-0457">Lysine biosynthesis</keyword>
<dbReference type="PROSITE" id="PS00759">
    <property type="entry name" value="ARGE_DAPE_CPG2_2"/>
    <property type="match status" value="1"/>
</dbReference>
<organism evidence="10 12">
    <name type="scientific">Candidatus Methanodesulfokora washburnensis</name>
    <dbReference type="NCBI Taxonomy" id="2478471"/>
    <lineage>
        <taxon>Archaea</taxon>
        <taxon>Thermoproteota</taxon>
        <taxon>Candidatus Korarchaeia</taxon>
        <taxon>Candidatus Korarchaeia incertae sedis</taxon>
        <taxon>Candidatus Methanodesulfokora</taxon>
    </lineage>
</organism>
<evidence type="ECO:0000256" key="2">
    <source>
        <dbReference type="ARBA" id="ARBA00022605"/>
    </source>
</evidence>
<comment type="caution">
    <text evidence="10">The sequence shown here is derived from an EMBL/GenBank/DDBJ whole genome shotgun (WGS) entry which is preliminary data.</text>
</comment>
<evidence type="ECO:0000259" key="9">
    <source>
        <dbReference type="Pfam" id="PF07687"/>
    </source>
</evidence>
<dbReference type="GO" id="GO:0019878">
    <property type="term" value="P:lysine biosynthetic process via aminoadipic acid"/>
    <property type="evidence" value="ECO:0007669"/>
    <property type="project" value="UniProtKB-UniRule"/>
</dbReference>
<feature type="binding site" evidence="8">
    <location>
        <position position="146"/>
    </location>
    <ligand>
        <name>Zn(2+)</name>
        <dbReference type="ChEBI" id="CHEBI:29105"/>
        <label>1</label>
    </ligand>
</feature>
<dbReference type="GO" id="GO:0005737">
    <property type="term" value="C:cytoplasm"/>
    <property type="evidence" value="ECO:0007669"/>
    <property type="project" value="UniProtKB-SubCell"/>
</dbReference>
<evidence type="ECO:0000256" key="6">
    <source>
        <dbReference type="ARBA" id="ARBA00023154"/>
    </source>
</evidence>
<dbReference type="NCBIfam" id="TIGR01902">
    <property type="entry name" value="dapE-lys-deAc"/>
    <property type="match status" value="1"/>
</dbReference>
<dbReference type="AlphaFoldDB" id="A0A3R9RB43"/>
<evidence type="ECO:0000313" key="11">
    <source>
        <dbReference type="EMBL" id="RZN60485.1"/>
    </source>
</evidence>
<evidence type="ECO:0000256" key="5">
    <source>
        <dbReference type="ARBA" id="ARBA00022833"/>
    </source>
</evidence>
<keyword evidence="8" id="KW-0055">Arginine biosynthesis</keyword>
<feature type="domain" description="Peptidase M20 dimerisation" evidence="9">
    <location>
        <begin position="155"/>
        <end position="245"/>
    </location>
</feature>
<dbReference type="EC" id="3.5.1.132" evidence="8"/>
<comment type="catalytic activity">
    <reaction evidence="8">
        <text>[amino-group carrier protein]-C-terminal-gamma-(L-ornithyl)-L-glutamate + H2O = [amino-group carrier protein]-C-terminal-L-glutamate + L-ornithine</text>
        <dbReference type="Rhea" id="RHEA:52676"/>
        <dbReference type="Rhea" id="RHEA-COMP:9693"/>
        <dbReference type="Rhea" id="RHEA-COMP:13328"/>
        <dbReference type="ChEBI" id="CHEBI:15377"/>
        <dbReference type="ChEBI" id="CHEBI:46911"/>
        <dbReference type="ChEBI" id="CHEBI:78525"/>
        <dbReference type="ChEBI" id="CHEBI:136763"/>
        <dbReference type="EC" id="3.5.1.132"/>
    </reaction>
</comment>
<dbReference type="InterPro" id="IPR036264">
    <property type="entry name" value="Bact_exopeptidase_dim_dom"/>
</dbReference>
<dbReference type="EMBL" id="RCOS01000003">
    <property type="protein sequence ID" value="RSN79074.1"/>
    <property type="molecule type" value="Genomic_DNA"/>
</dbReference>